<name>A0ABN6R269_STRNI</name>
<dbReference type="InterPro" id="IPR025339">
    <property type="entry name" value="DUF4245"/>
</dbReference>
<feature type="transmembrane region" description="Helical" evidence="1">
    <location>
        <begin position="41"/>
        <end position="59"/>
    </location>
</feature>
<sequence length="207" mass="21766">MRGAVFAQVTGVTGGPVGVGAGMGDHRGVAGMRGRQTVRDMVLSLAVIGVLVGAIYIFIPHDESADAAKNAVKAVDYRVELITARRAAPYPVAAPQGLPKTWRATSVSYKASDDGKGGAWHLGLLDPEEQYAAVEQSDAPARKFIQEVTLGATRTAGKQAVGSKKWDRYEGDKYKALVREEKGVTTVVTGTAPYGRLADLAAALVAK</sequence>
<keyword evidence="1" id="KW-1133">Transmembrane helix</keyword>
<accession>A0ABN6R269</accession>
<evidence type="ECO:0000313" key="3">
    <source>
        <dbReference type="Proteomes" id="UP001059597"/>
    </source>
</evidence>
<evidence type="ECO:0000313" key="2">
    <source>
        <dbReference type="EMBL" id="BDM72505.1"/>
    </source>
</evidence>
<dbReference type="Pfam" id="PF14030">
    <property type="entry name" value="DUF4245"/>
    <property type="match status" value="1"/>
</dbReference>
<reference evidence="2" key="1">
    <citation type="submission" date="2022-06" db="EMBL/GenBank/DDBJ databases">
        <title>Complete genome sequence of Streptomyces nigrescens HEK616.</title>
        <authorList>
            <person name="Asamizu S."/>
            <person name="Onaka H."/>
        </authorList>
    </citation>
    <scope>NUCLEOTIDE SEQUENCE</scope>
    <source>
        <strain evidence="2">HEK616</strain>
    </source>
</reference>
<keyword evidence="3" id="KW-1185">Reference proteome</keyword>
<keyword evidence="1" id="KW-0812">Transmembrane</keyword>
<keyword evidence="1" id="KW-0472">Membrane</keyword>
<organism evidence="2 3">
    <name type="scientific">Streptomyces nigrescens</name>
    <dbReference type="NCBI Taxonomy" id="1920"/>
    <lineage>
        <taxon>Bacteria</taxon>
        <taxon>Bacillati</taxon>
        <taxon>Actinomycetota</taxon>
        <taxon>Actinomycetes</taxon>
        <taxon>Kitasatosporales</taxon>
        <taxon>Streptomycetaceae</taxon>
        <taxon>Streptomyces</taxon>
    </lineage>
</organism>
<evidence type="ECO:0000256" key="1">
    <source>
        <dbReference type="SAM" id="Phobius"/>
    </source>
</evidence>
<evidence type="ECO:0008006" key="4">
    <source>
        <dbReference type="Google" id="ProtNLM"/>
    </source>
</evidence>
<dbReference type="Proteomes" id="UP001059597">
    <property type="component" value="Chromosome"/>
</dbReference>
<protein>
    <recommendedName>
        <fullName evidence="4">Secreted protein</fullName>
    </recommendedName>
</protein>
<dbReference type="EMBL" id="AP026073">
    <property type="protein sequence ID" value="BDM72505.1"/>
    <property type="molecule type" value="Genomic_DNA"/>
</dbReference>
<gene>
    <name evidence="2" type="ORF">HEK616_59920</name>
</gene>
<proteinExistence type="predicted"/>